<dbReference type="InterPro" id="IPR027785">
    <property type="entry name" value="UvrD-like_helicase_C"/>
</dbReference>
<feature type="domain" description="UvrD-like helicase C-terminal" evidence="1">
    <location>
        <begin position="233"/>
        <end position="280"/>
    </location>
</feature>
<dbReference type="InterPro" id="IPR027417">
    <property type="entry name" value="P-loop_NTPase"/>
</dbReference>
<keyword evidence="2" id="KW-0067">ATP-binding</keyword>
<keyword evidence="2" id="KW-0378">Hydrolase</keyword>
<protein>
    <submittedName>
        <fullName evidence="2">Helicase</fullName>
    </submittedName>
</protein>
<dbReference type="EMBL" id="CP006959">
    <property type="protein sequence ID" value="AJK51655.1"/>
    <property type="molecule type" value="Genomic_DNA"/>
</dbReference>
<keyword evidence="3" id="KW-1185">Reference proteome</keyword>
<dbReference type="Gene3D" id="3.40.50.300">
    <property type="entry name" value="P-loop containing nucleotide triphosphate hydrolases"/>
    <property type="match status" value="1"/>
</dbReference>
<dbReference type="Proteomes" id="UP000031910">
    <property type="component" value="Chromosome"/>
</dbReference>
<dbReference type="KEGG" id="mcai:MCCG_0709"/>
<name>A0A9N7B174_MYCCC</name>
<organism evidence="2 3">
    <name type="scientific">Mycoplasma capricolum subsp. capripneumoniae 87001</name>
    <dbReference type="NCBI Taxonomy" id="1124992"/>
    <lineage>
        <taxon>Bacteria</taxon>
        <taxon>Bacillati</taxon>
        <taxon>Mycoplasmatota</taxon>
        <taxon>Mollicutes</taxon>
        <taxon>Mycoplasmataceae</taxon>
        <taxon>Mycoplasma</taxon>
    </lineage>
</organism>
<gene>
    <name evidence="2" type="ORF">MCCG_0709</name>
</gene>
<evidence type="ECO:0000313" key="3">
    <source>
        <dbReference type="Proteomes" id="UP000031910"/>
    </source>
</evidence>
<dbReference type="GO" id="GO:0004386">
    <property type="term" value="F:helicase activity"/>
    <property type="evidence" value="ECO:0007669"/>
    <property type="project" value="UniProtKB-KW"/>
</dbReference>
<dbReference type="Pfam" id="PF13538">
    <property type="entry name" value="UvrD_C_2"/>
    <property type="match status" value="1"/>
</dbReference>
<accession>A0A9N7B174</accession>
<dbReference type="AlphaFoldDB" id="A0A9N7B174"/>
<dbReference type="CDD" id="cd18809">
    <property type="entry name" value="SF1_C_RecD"/>
    <property type="match status" value="1"/>
</dbReference>
<sequence>MTVIWKKVLENNNSELLVLVGDIFQIESIGFGRWFNYSKEVMPKKAINELKEQYRTDNRSLQKLWKCARENKENIIDSLNRYGISKTLSDSIFKRKYDDEIILCINYDGFYGINNINRILQESNQNPVFYWGTQKFKKGDPIIFHTPEAIGKGIYNNMKGKILNIDIDDNKKYIEFHIELEKKINISDIDINKCQLLDKDDCESSSISFKVYKKQNTDLDEDDLTTIIPFQISYAISIHKSQGLEYDSVKIIFSNILENKINHNIFYTAITRAKKDLIIYWSEELEEKFIKSIELESDNKDISILKNMFPSFGKK</sequence>
<reference evidence="2 3" key="1">
    <citation type="submission" date="2013-12" db="EMBL/GenBank/DDBJ databases">
        <authorList>
            <person name="Wang R."/>
            <person name="Li Y."/>
            <person name="Zheng H."/>
            <person name="Xin J."/>
        </authorList>
    </citation>
    <scope>NUCLEOTIDE SEQUENCE [LARGE SCALE GENOMIC DNA]</scope>
    <source>
        <strain evidence="2 3">87001</strain>
    </source>
</reference>
<keyword evidence="2" id="KW-0547">Nucleotide-binding</keyword>
<evidence type="ECO:0000259" key="1">
    <source>
        <dbReference type="Pfam" id="PF13538"/>
    </source>
</evidence>
<keyword evidence="2" id="KW-0347">Helicase</keyword>
<evidence type="ECO:0000313" key="2">
    <source>
        <dbReference type="EMBL" id="AJK51655.1"/>
    </source>
</evidence>
<dbReference type="RefSeq" id="WP_052007432.1">
    <property type="nucleotide sequence ID" value="NZ_CP006959.1"/>
</dbReference>
<proteinExistence type="predicted"/>
<dbReference type="SUPFAM" id="SSF52540">
    <property type="entry name" value="P-loop containing nucleoside triphosphate hydrolases"/>
    <property type="match status" value="1"/>
</dbReference>